<dbReference type="Gene3D" id="3.40.1110.10">
    <property type="entry name" value="Calcium-transporting ATPase, cytoplasmic domain N"/>
    <property type="match status" value="1"/>
</dbReference>
<feature type="transmembrane region" description="Helical" evidence="10">
    <location>
        <begin position="86"/>
        <end position="103"/>
    </location>
</feature>
<dbReference type="Proteomes" id="UP000184694">
    <property type="component" value="Unassembled WGS sequence"/>
</dbReference>
<dbReference type="GO" id="GO:0012505">
    <property type="term" value="C:endomembrane system"/>
    <property type="evidence" value="ECO:0007669"/>
    <property type="project" value="UniProtKB-SubCell"/>
</dbReference>
<dbReference type="InterPro" id="IPR059000">
    <property type="entry name" value="ATPase_P-type_domA"/>
</dbReference>
<dbReference type="PANTHER" id="PTHR42861">
    <property type="entry name" value="CALCIUM-TRANSPORTING ATPASE"/>
    <property type="match status" value="1"/>
</dbReference>
<dbReference type="InterPro" id="IPR018303">
    <property type="entry name" value="ATPase_P-typ_P_site"/>
</dbReference>
<proteinExistence type="predicted"/>
<keyword evidence="6" id="KW-0460">Magnesium</keyword>
<evidence type="ECO:0000256" key="10">
    <source>
        <dbReference type="SAM" id="Phobius"/>
    </source>
</evidence>
<feature type="transmembrane region" description="Helical" evidence="10">
    <location>
        <begin position="702"/>
        <end position="723"/>
    </location>
</feature>
<dbReference type="PRINTS" id="PR00119">
    <property type="entry name" value="CATATPASE"/>
</dbReference>
<feature type="transmembrane region" description="Helical" evidence="10">
    <location>
        <begin position="744"/>
        <end position="765"/>
    </location>
</feature>
<evidence type="ECO:0000256" key="5">
    <source>
        <dbReference type="ARBA" id="ARBA00022840"/>
    </source>
</evidence>
<keyword evidence="13" id="KW-1185">Reference proteome</keyword>
<dbReference type="RefSeq" id="WP_074217131.1">
    <property type="nucleotide sequence ID" value="NZ_FSRG01000006.1"/>
</dbReference>
<feature type="domain" description="Cation-transporting P-type ATPase N-terminal" evidence="11">
    <location>
        <begin position="8"/>
        <end position="82"/>
    </location>
</feature>
<evidence type="ECO:0000256" key="9">
    <source>
        <dbReference type="ARBA" id="ARBA00023136"/>
    </source>
</evidence>
<dbReference type="SUPFAM" id="SSF81653">
    <property type="entry name" value="Calcium ATPase, transduction domain A"/>
    <property type="match status" value="1"/>
</dbReference>
<sequence length="873" mass="93847">MKDSSVPHPWSAEAEDVLSRLQTDSDQGLSQSEADKRLQEYGPNRPLQKQAKPALTIFVEQWKNLIVGMLAAAALVSFGFGQALEGVAVCMALLVNVAIGFFTELRATRSMEALVEITKTESLVLRDGHQQSILSDNLVPGDVVPLEAGDVPAADMRLIEVSNMEVDESALTGESLPVAKQTEPVDVHAVLGDRSSMLFKGTALTAGTGAAVVTGTGMQTELGRIALLAQEAESEQTPLERRLEAMGKKLIWATIVLAAMVVAIGVSSGMELFLIIETSIALAVAAIPEGLPIVANIALAKGMFRLARENAVMQQLSAVETLGAASVICTDKTGTLTENSMRLTRIALPGDGVPFEEDLGQAKDDERARELLRVAALCVNAQLHPEGGDPVGDPLEIALLEGAASAGMERPDMLEHYPEEREEAFAADTKMMATFHKDDGEGYLVQVKGAPESVFEVCNISEEERQTWRKTNESLAGQGLRILAAAQGRAKSLDDDPYYNLSIVGLLALRDPVRKGVLEAVQACHKAGIRVVMVTGDQAATALHVAHELGITEDAADRALHGRDFKDPETMNREEKDRILNTRVFCRVSPEQKLQLVKLLQAEGLVIAMTGDGVNDAPALKKADIGVAMGKRGTQVARDAAHLVLRDDSFSTIIAAVEQGRAIFDNIRKFIVYLLSGNVGAIVIVGAAIPAGIGLPLLPLQILYLNMLSDVFPALALGVGQGDKSVMLRPPRPSSEPILDRERWIQVIGYGLLIAATVLASFWWARIRLGLSGNAAVTISFLTLAFARQWHVFNMRAPESNILSNGVTRNKFVWGALAICFFMLFLAIYTPPLAHALHLTPPTVAGWSAIVGFSLTPLVVGQAIIILRKKGRE</sequence>
<dbReference type="EMBL" id="FSRG01000006">
    <property type="protein sequence ID" value="SIO26067.1"/>
    <property type="molecule type" value="Genomic_DNA"/>
</dbReference>
<dbReference type="PRINTS" id="PR00120">
    <property type="entry name" value="HATPASE"/>
</dbReference>
<dbReference type="SUPFAM" id="SSF81660">
    <property type="entry name" value="Metal cation-transporting ATPase, ATP-binding domain N"/>
    <property type="match status" value="1"/>
</dbReference>
<feature type="transmembrane region" description="Helical" evidence="10">
    <location>
        <begin position="280"/>
        <end position="299"/>
    </location>
</feature>
<evidence type="ECO:0000256" key="2">
    <source>
        <dbReference type="ARBA" id="ARBA00022553"/>
    </source>
</evidence>
<dbReference type="InterPro" id="IPR044492">
    <property type="entry name" value="P_typ_ATPase_HD_dom"/>
</dbReference>
<dbReference type="SFLD" id="SFLDF00027">
    <property type="entry name" value="p-type_atpase"/>
    <property type="match status" value="1"/>
</dbReference>
<keyword evidence="2" id="KW-0597">Phosphoprotein</keyword>
<dbReference type="Gene3D" id="1.20.1110.10">
    <property type="entry name" value="Calcium-transporting ATPase, transmembrane domain"/>
    <property type="match status" value="1"/>
</dbReference>
<dbReference type="SFLD" id="SFLDG00002">
    <property type="entry name" value="C1.7:_P-type_atpase_like"/>
    <property type="match status" value="1"/>
</dbReference>
<keyword evidence="4" id="KW-0547">Nucleotide-binding</keyword>
<dbReference type="Gene3D" id="2.70.150.10">
    <property type="entry name" value="Calcium-transporting ATPase, cytoplasmic transduction domain A"/>
    <property type="match status" value="1"/>
</dbReference>
<evidence type="ECO:0000256" key="6">
    <source>
        <dbReference type="ARBA" id="ARBA00022842"/>
    </source>
</evidence>
<dbReference type="PROSITE" id="PS00154">
    <property type="entry name" value="ATPASE_E1_E2"/>
    <property type="match status" value="1"/>
</dbReference>
<keyword evidence="7" id="KW-1278">Translocase</keyword>
<dbReference type="SUPFAM" id="SSF56784">
    <property type="entry name" value="HAD-like"/>
    <property type="match status" value="1"/>
</dbReference>
<dbReference type="NCBIfam" id="TIGR01494">
    <property type="entry name" value="ATPase_P-type"/>
    <property type="match status" value="3"/>
</dbReference>
<dbReference type="Pfam" id="PF00689">
    <property type="entry name" value="Cation_ATPase_C"/>
    <property type="match status" value="1"/>
</dbReference>
<dbReference type="OrthoDB" id="9763278at2"/>
<dbReference type="AlphaFoldDB" id="A0A1N6I235"/>
<feature type="transmembrane region" description="Helical" evidence="10">
    <location>
        <begin position="670"/>
        <end position="690"/>
    </location>
</feature>
<dbReference type="GO" id="GO:0005524">
    <property type="term" value="F:ATP binding"/>
    <property type="evidence" value="ECO:0007669"/>
    <property type="project" value="UniProtKB-KW"/>
</dbReference>
<evidence type="ECO:0000256" key="8">
    <source>
        <dbReference type="ARBA" id="ARBA00022989"/>
    </source>
</evidence>
<dbReference type="InterPro" id="IPR023299">
    <property type="entry name" value="ATPase_P-typ_cyto_dom_N"/>
</dbReference>
<dbReference type="SUPFAM" id="SSF81665">
    <property type="entry name" value="Calcium ATPase, transmembrane domain M"/>
    <property type="match status" value="1"/>
</dbReference>
<reference evidence="13" key="1">
    <citation type="submission" date="2016-11" db="EMBL/GenBank/DDBJ databases">
        <authorList>
            <person name="Varghese N."/>
            <person name="Submissions S."/>
        </authorList>
    </citation>
    <scope>NUCLEOTIDE SEQUENCE [LARGE SCALE GENOMIC DNA]</scope>
    <source>
        <strain evidence="13">DSM 17456</strain>
    </source>
</reference>
<dbReference type="InterPro" id="IPR023298">
    <property type="entry name" value="ATPase_P-typ_TM_dom_sf"/>
</dbReference>
<dbReference type="STRING" id="1121457.SAMN02745161_2353"/>
<dbReference type="Pfam" id="PF00122">
    <property type="entry name" value="E1-E2_ATPase"/>
    <property type="match status" value="1"/>
</dbReference>
<dbReference type="InterPro" id="IPR001757">
    <property type="entry name" value="P_typ_ATPase"/>
</dbReference>
<accession>A0A1N6I235</accession>
<name>A0A1N6I235_9BACT</name>
<evidence type="ECO:0000256" key="1">
    <source>
        <dbReference type="ARBA" id="ARBA00004127"/>
    </source>
</evidence>
<dbReference type="InterPro" id="IPR006068">
    <property type="entry name" value="ATPase_P-typ_cation-transptr_C"/>
</dbReference>
<comment type="subcellular location">
    <subcellularLocation>
        <location evidence="1">Endomembrane system</location>
        <topology evidence="1">Multi-pass membrane protein</topology>
    </subcellularLocation>
</comment>
<keyword evidence="9 10" id="KW-0472">Membrane</keyword>
<dbReference type="SFLD" id="SFLDS00003">
    <property type="entry name" value="Haloacid_Dehalogenase"/>
    <property type="match status" value="1"/>
</dbReference>
<dbReference type="InterPro" id="IPR008250">
    <property type="entry name" value="ATPase_P-typ_transduc_dom_A_sf"/>
</dbReference>
<keyword evidence="8 10" id="KW-1133">Transmembrane helix</keyword>
<feature type="transmembrane region" description="Helical" evidence="10">
    <location>
        <begin position="771"/>
        <end position="791"/>
    </location>
</feature>
<dbReference type="InterPro" id="IPR036412">
    <property type="entry name" value="HAD-like_sf"/>
</dbReference>
<dbReference type="FunFam" id="2.70.150.10:FF:000160">
    <property type="entry name" value="Sarcoplasmic/endoplasmic reticulum calcium ATPase 1"/>
    <property type="match status" value="1"/>
</dbReference>
<evidence type="ECO:0000313" key="12">
    <source>
        <dbReference type="EMBL" id="SIO26067.1"/>
    </source>
</evidence>
<gene>
    <name evidence="12" type="ORF">SAMN02745161_2353</name>
</gene>
<evidence type="ECO:0000259" key="11">
    <source>
        <dbReference type="SMART" id="SM00831"/>
    </source>
</evidence>
<feature type="transmembrane region" description="Helical" evidence="10">
    <location>
        <begin position="812"/>
        <end position="832"/>
    </location>
</feature>
<dbReference type="Gene3D" id="3.40.50.1000">
    <property type="entry name" value="HAD superfamily/HAD-like"/>
    <property type="match status" value="1"/>
</dbReference>
<protein>
    <submittedName>
        <fullName evidence="12">Ca2+-transporting ATPase</fullName>
    </submittedName>
</protein>
<evidence type="ECO:0000256" key="4">
    <source>
        <dbReference type="ARBA" id="ARBA00022741"/>
    </source>
</evidence>
<dbReference type="Pfam" id="PF13246">
    <property type="entry name" value="Cation_ATPase"/>
    <property type="match status" value="1"/>
</dbReference>
<evidence type="ECO:0000256" key="3">
    <source>
        <dbReference type="ARBA" id="ARBA00022692"/>
    </source>
</evidence>
<evidence type="ECO:0000313" key="13">
    <source>
        <dbReference type="Proteomes" id="UP000184694"/>
    </source>
</evidence>
<dbReference type="GO" id="GO:0016020">
    <property type="term" value="C:membrane"/>
    <property type="evidence" value="ECO:0007669"/>
    <property type="project" value="InterPro"/>
</dbReference>
<evidence type="ECO:0000256" key="7">
    <source>
        <dbReference type="ARBA" id="ARBA00022967"/>
    </source>
</evidence>
<dbReference type="Pfam" id="PF00690">
    <property type="entry name" value="Cation_ATPase_N"/>
    <property type="match status" value="1"/>
</dbReference>
<dbReference type="GO" id="GO:0016887">
    <property type="term" value="F:ATP hydrolysis activity"/>
    <property type="evidence" value="ECO:0007669"/>
    <property type="project" value="InterPro"/>
</dbReference>
<dbReference type="InterPro" id="IPR023214">
    <property type="entry name" value="HAD_sf"/>
</dbReference>
<dbReference type="InterPro" id="IPR004014">
    <property type="entry name" value="ATPase_P-typ_cation-transptr_N"/>
</dbReference>
<organism evidence="12 13">
    <name type="scientific">Halodesulfovibrio marinisediminis DSM 17456</name>
    <dbReference type="NCBI Taxonomy" id="1121457"/>
    <lineage>
        <taxon>Bacteria</taxon>
        <taxon>Pseudomonadati</taxon>
        <taxon>Thermodesulfobacteriota</taxon>
        <taxon>Desulfovibrionia</taxon>
        <taxon>Desulfovibrionales</taxon>
        <taxon>Desulfovibrionaceae</taxon>
        <taxon>Halodesulfovibrio</taxon>
    </lineage>
</organism>
<feature type="transmembrane region" description="Helical" evidence="10">
    <location>
        <begin position="844"/>
        <end position="867"/>
    </location>
</feature>
<keyword evidence="5" id="KW-0067">ATP-binding</keyword>
<dbReference type="SMART" id="SM00831">
    <property type="entry name" value="Cation_ATPase_N"/>
    <property type="match status" value="1"/>
</dbReference>
<keyword evidence="3 10" id="KW-0812">Transmembrane</keyword>
<feature type="transmembrane region" description="Helical" evidence="10">
    <location>
        <begin position="250"/>
        <end position="274"/>
    </location>
</feature>